<dbReference type="EMBL" id="LAZR01034529">
    <property type="protein sequence ID" value="KKL45051.1"/>
    <property type="molecule type" value="Genomic_DNA"/>
</dbReference>
<evidence type="ECO:0000313" key="1">
    <source>
        <dbReference type="EMBL" id="KKL45051.1"/>
    </source>
</evidence>
<accession>A0A0F9CUB0</accession>
<reference evidence="1" key="1">
    <citation type="journal article" date="2015" name="Nature">
        <title>Complex archaea that bridge the gap between prokaryotes and eukaryotes.</title>
        <authorList>
            <person name="Spang A."/>
            <person name="Saw J.H."/>
            <person name="Jorgensen S.L."/>
            <person name="Zaremba-Niedzwiedzka K."/>
            <person name="Martijn J."/>
            <person name="Lind A.E."/>
            <person name="van Eijk R."/>
            <person name="Schleper C."/>
            <person name="Guy L."/>
            <person name="Ettema T.J."/>
        </authorList>
    </citation>
    <scope>NUCLEOTIDE SEQUENCE</scope>
</reference>
<sequence length="84" mass="9957">MNRYNYVKPGIYTSAPTIPMIYTKLTEGERHLRMMYRDILKNGHHVVKIERDGDDYIVYLEKDLNWEDNGTEGTVKSCYRLKAQ</sequence>
<dbReference type="AlphaFoldDB" id="A0A0F9CUB0"/>
<gene>
    <name evidence="1" type="ORF">LCGC14_2359570</name>
</gene>
<protein>
    <submittedName>
        <fullName evidence="1">Uncharacterized protein</fullName>
    </submittedName>
</protein>
<name>A0A0F9CUB0_9ZZZZ</name>
<organism evidence="1">
    <name type="scientific">marine sediment metagenome</name>
    <dbReference type="NCBI Taxonomy" id="412755"/>
    <lineage>
        <taxon>unclassified sequences</taxon>
        <taxon>metagenomes</taxon>
        <taxon>ecological metagenomes</taxon>
    </lineage>
</organism>
<proteinExistence type="predicted"/>
<comment type="caution">
    <text evidence="1">The sequence shown here is derived from an EMBL/GenBank/DDBJ whole genome shotgun (WGS) entry which is preliminary data.</text>
</comment>